<dbReference type="InterPro" id="IPR004776">
    <property type="entry name" value="Mem_transp_PIN-like"/>
</dbReference>
<gene>
    <name evidence="9" type="ORF">HMPREF3233_01351</name>
</gene>
<sequence>MNLLTLIGHIFMNSMIPIFMLIGVGFVLDKKFKLDLYTLSKLNFYILLPTFVFRAMYEAKFTSSTLEIVFCALCVLILNSIISEIIGRIGGYDVAKIATLKNCVMFNNVGNMGVALAIFVFANVPYVIDGATPYANLGLVSVVSIMIIQTITSNTYGFYQAGAGRLSTKDALNVVFHMPMVYAIPLALLCQLLPFDLHGLFFFAPLNIFANAFVGVAMIALGVQINRTPLNFFKADVMLASALRLIISPLLAAVMTILFITFYGPMHPIAAQTIVITYSVPTAINMALIAIEMKNNPEYATQIVMGTTILSAVTMPLFITFAYYIFPLY</sequence>
<evidence type="ECO:0000256" key="1">
    <source>
        <dbReference type="ARBA" id="ARBA00004651"/>
    </source>
</evidence>
<dbReference type="Proteomes" id="UP000070226">
    <property type="component" value="Unassembled WGS sequence"/>
</dbReference>
<feature type="transmembrane region" description="Helical" evidence="8">
    <location>
        <begin position="200"/>
        <end position="221"/>
    </location>
</feature>
<feature type="transmembrane region" description="Helical" evidence="8">
    <location>
        <begin position="134"/>
        <end position="159"/>
    </location>
</feature>
<evidence type="ECO:0000313" key="10">
    <source>
        <dbReference type="Proteomes" id="UP000070226"/>
    </source>
</evidence>
<dbReference type="EMBL" id="LRQT01000064">
    <property type="protein sequence ID" value="KXA63358.1"/>
    <property type="molecule type" value="Genomic_DNA"/>
</dbReference>
<organism evidence="9">
    <name type="scientific">Veillonella atypica</name>
    <dbReference type="NCBI Taxonomy" id="39777"/>
    <lineage>
        <taxon>Bacteria</taxon>
        <taxon>Bacillati</taxon>
        <taxon>Bacillota</taxon>
        <taxon>Negativicutes</taxon>
        <taxon>Veillonellales</taxon>
        <taxon>Veillonellaceae</taxon>
        <taxon>Veillonella</taxon>
    </lineage>
</organism>
<keyword evidence="5 8" id="KW-0812">Transmembrane</keyword>
<dbReference type="Pfam" id="PF03547">
    <property type="entry name" value="Mem_trans"/>
    <property type="match status" value="2"/>
</dbReference>
<keyword evidence="3" id="KW-0813">Transport</keyword>
<dbReference type="RefSeq" id="WP_060807725.1">
    <property type="nucleotide sequence ID" value="NZ_JAPVXX010000004.1"/>
</dbReference>
<evidence type="ECO:0000313" key="9">
    <source>
        <dbReference type="EMBL" id="KXA63358.1"/>
    </source>
</evidence>
<evidence type="ECO:0000256" key="5">
    <source>
        <dbReference type="ARBA" id="ARBA00022692"/>
    </source>
</evidence>
<protein>
    <submittedName>
        <fullName evidence="9">Transporter, auxin efflux carrier family protein</fullName>
    </submittedName>
</protein>
<keyword evidence="7 8" id="KW-0472">Membrane</keyword>
<evidence type="ECO:0000256" key="3">
    <source>
        <dbReference type="ARBA" id="ARBA00022448"/>
    </source>
</evidence>
<evidence type="ECO:0000256" key="2">
    <source>
        <dbReference type="ARBA" id="ARBA00010145"/>
    </source>
</evidence>
<dbReference type="Gene3D" id="1.20.1530.20">
    <property type="match status" value="1"/>
</dbReference>
<comment type="subcellular location">
    <subcellularLocation>
        <location evidence="1">Cell membrane</location>
        <topology evidence="1">Multi-pass membrane protein</topology>
    </subcellularLocation>
</comment>
<dbReference type="PATRIC" id="fig|39777.7.peg.1315"/>
<dbReference type="AlphaFoldDB" id="A0A133S3V2"/>
<name>A0A133S3V2_9FIRM</name>
<evidence type="ECO:0000256" key="8">
    <source>
        <dbReference type="SAM" id="Phobius"/>
    </source>
</evidence>
<reference evidence="9 10" key="1">
    <citation type="submission" date="2016-01" db="EMBL/GenBank/DDBJ databases">
        <authorList>
            <person name="Oliw E.H."/>
        </authorList>
    </citation>
    <scope>NUCLEOTIDE SEQUENCE [LARGE SCALE GENOMIC DNA]</scope>
    <source>
        <strain evidence="9 10">CMW7756B</strain>
    </source>
</reference>
<evidence type="ECO:0000256" key="6">
    <source>
        <dbReference type="ARBA" id="ARBA00022989"/>
    </source>
</evidence>
<feature type="transmembrane region" description="Helical" evidence="8">
    <location>
        <begin position="171"/>
        <end position="194"/>
    </location>
</feature>
<feature type="transmembrane region" description="Helical" evidence="8">
    <location>
        <begin position="303"/>
        <end position="326"/>
    </location>
</feature>
<feature type="transmembrane region" description="Helical" evidence="8">
    <location>
        <begin position="269"/>
        <end position="291"/>
    </location>
</feature>
<feature type="transmembrane region" description="Helical" evidence="8">
    <location>
        <begin position="242"/>
        <end position="263"/>
    </location>
</feature>
<keyword evidence="4" id="KW-1003">Cell membrane</keyword>
<dbReference type="InterPro" id="IPR038770">
    <property type="entry name" value="Na+/solute_symporter_sf"/>
</dbReference>
<comment type="similarity">
    <text evidence="2">Belongs to the auxin efflux carrier (TC 2.A.69) family.</text>
</comment>
<dbReference type="PANTHER" id="PTHR36838">
    <property type="entry name" value="AUXIN EFFLUX CARRIER FAMILY PROTEIN"/>
    <property type="match status" value="1"/>
</dbReference>
<dbReference type="PANTHER" id="PTHR36838:SF1">
    <property type="entry name" value="SLR1864 PROTEIN"/>
    <property type="match status" value="1"/>
</dbReference>
<accession>A0A133S3V2</accession>
<feature type="transmembrane region" description="Helical" evidence="8">
    <location>
        <begin position="103"/>
        <end position="128"/>
    </location>
</feature>
<keyword evidence="6 8" id="KW-1133">Transmembrane helix</keyword>
<comment type="caution">
    <text evidence="9">The sequence shown here is derived from an EMBL/GenBank/DDBJ whole genome shotgun (WGS) entry which is preliminary data.</text>
</comment>
<dbReference type="GO" id="GO:0005886">
    <property type="term" value="C:plasma membrane"/>
    <property type="evidence" value="ECO:0007669"/>
    <property type="project" value="UniProtKB-SubCell"/>
</dbReference>
<dbReference type="STRING" id="39777.B7L28_01695"/>
<evidence type="ECO:0000256" key="7">
    <source>
        <dbReference type="ARBA" id="ARBA00023136"/>
    </source>
</evidence>
<feature type="transmembrane region" description="Helical" evidence="8">
    <location>
        <begin position="40"/>
        <end position="57"/>
    </location>
</feature>
<proteinExistence type="inferred from homology"/>
<feature type="transmembrane region" description="Helical" evidence="8">
    <location>
        <begin position="6"/>
        <end position="28"/>
    </location>
</feature>
<evidence type="ECO:0000256" key="4">
    <source>
        <dbReference type="ARBA" id="ARBA00022475"/>
    </source>
</evidence>
<dbReference type="GO" id="GO:0055085">
    <property type="term" value="P:transmembrane transport"/>
    <property type="evidence" value="ECO:0007669"/>
    <property type="project" value="InterPro"/>
</dbReference>
<feature type="transmembrane region" description="Helical" evidence="8">
    <location>
        <begin position="63"/>
        <end position="82"/>
    </location>
</feature>